<dbReference type="KEGG" id="cyj:Cyan7822_3905"/>
<gene>
    <name evidence="1" type="ordered locus">Cyan7822_3905</name>
</gene>
<evidence type="ECO:0008006" key="3">
    <source>
        <dbReference type="Google" id="ProtNLM"/>
    </source>
</evidence>
<evidence type="ECO:0000313" key="1">
    <source>
        <dbReference type="EMBL" id="ADN15836.1"/>
    </source>
</evidence>
<dbReference type="HOGENOM" id="CLU_133626_0_0_3"/>
<dbReference type="Gene3D" id="1.20.120.1490">
    <property type="match status" value="1"/>
</dbReference>
<dbReference type="RefSeq" id="WP_013323904.1">
    <property type="nucleotide sequence ID" value="NC_014501.1"/>
</dbReference>
<protein>
    <recommendedName>
        <fullName evidence="3">P pilus assembly/Cpx signaling pathway, periplasmic inhibitor/zinc-resistance associated protein</fullName>
    </recommendedName>
</protein>
<dbReference type="eggNOG" id="COG3678">
    <property type="taxonomic scope" value="Bacteria"/>
</dbReference>
<proteinExistence type="predicted"/>
<dbReference type="Proteomes" id="UP000008206">
    <property type="component" value="Chromosome"/>
</dbReference>
<reference evidence="2" key="1">
    <citation type="journal article" date="2011" name="MBio">
        <title>Novel metabolic attributes of the genus Cyanothece, comprising a group of unicellular nitrogen-fixing Cyanobacteria.</title>
        <authorList>
            <person name="Bandyopadhyay A."/>
            <person name="Elvitigala T."/>
            <person name="Welsh E."/>
            <person name="Stockel J."/>
            <person name="Liberton M."/>
            <person name="Min H."/>
            <person name="Sherman L.A."/>
            <person name="Pakrasi H.B."/>
        </authorList>
    </citation>
    <scope>NUCLEOTIDE SEQUENCE [LARGE SCALE GENOMIC DNA]</scope>
    <source>
        <strain evidence="2">PCC 7822</strain>
    </source>
</reference>
<evidence type="ECO:0000313" key="2">
    <source>
        <dbReference type="Proteomes" id="UP000008206"/>
    </source>
</evidence>
<accession>E0UK74</accession>
<dbReference type="STRING" id="497965.Cyan7822_3905"/>
<organism evidence="1 2">
    <name type="scientific">Gloeothece verrucosa (strain PCC 7822)</name>
    <name type="common">Cyanothece sp. (strain PCC 7822)</name>
    <dbReference type="NCBI Taxonomy" id="497965"/>
    <lineage>
        <taxon>Bacteria</taxon>
        <taxon>Bacillati</taxon>
        <taxon>Cyanobacteriota</taxon>
        <taxon>Cyanophyceae</taxon>
        <taxon>Oscillatoriophycideae</taxon>
        <taxon>Chroococcales</taxon>
        <taxon>Aphanothecaceae</taxon>
        <taxon>Gloeothece</taxon>
        <taxon>Gloeothece verrucosa</taxon>
    </lineage>
</organism>
<keyword evidence="2" id="KW-1185">Reference proteome</keyword>
<dbReference type="OrthoDB" id="426086at2"/>
<dbReference type="EMBL" id="CP002198">
    <property type="protein sequence ID" value="ADN15836.1"/>
    <property type="molecule type" value="Genomic_DNA"/>
</dbReference>
<dbReference type="AlphaFoldDB" id="E0UK74"/>
<sequence length="141" mass="16391">MKVQLLGLLGTISTLLFFFGLSNPSQARPVITSSHPEILISERKTSKLNLTPEQQTQMRQIWQSTRTQIENVLTEEQKNQLRTAKDKGQNMRQVWSSLNLTSEQQSQIQAIRQDSQQKMKAILTPEQQQQLEQMRQNRRQS</sequence>
<name>E0UK74_GLOV7</name>